<dbReference type="InterPro" id="IPR058594">
    <property type="entry name" value="PB1-like_dom_pln"/>
</dbReference>
<feature type="region of interest" description="Disordered" evidence="5">
    <location>
        <begin position="189"/>
        <end position="214"/>
    </location>
</feature>
<dbReference type="PANTHER" id="PTHR31973:SF190">
    <property type="entry name" value="MULE TRANSPOSASE DOMAIN-CONTAINING PROTEIN"/>
    <property type="match status" value="1"/>
</dbReference>
<dbReference type="Pfam" id="PF26130">
    <property type="entry name" value="PB1-like"/>
    <property type="match status" value="1"/>
</dbReference>
<dbReference type="InterPro" id="IPR018289">
    <property type="entry name" value="MULE_transposase_dom"/>
</dbReference>
<feature type="domain" description="SWIM-type" evidence="6">
    <location>
        <begin position="722"/>
        <end position="754"/>
    </location>
</feature>
<organism evidence="7 8">
    <name type="scientific">Lactuca sativa</name>
    <name type="common">Garden lettuce</name>
    <dbReference type="NCBI Taxonomy" id="4236"/>
    <lineage>
        <taxon>Eukaryota</taxon>
        <taxon>Viridiplantae</taxon>
        <taxon>Streptophyta</taxon>
        <taxon>Embryophyta</taxon>
        <taxon>Tracheophyta</taxon>
        <taxon>Spermatophyta</taxon>
        <taxon>Magnoliopsida</taxon>
        <taxon>eudicotyledons</taxon>
        <taxon>Gunneridae</taxon>
        <taxon>Pentapetalae</taxon>
        <taxon>asterids</taxon>
        <taxon>campanulids</taxon>
        <taxon>Asterales</taxon>
        <taxon>Asteraceae</taxon>
        <taxon>Cichorioideae</taxon>
        <taxon>Cichorieae</taxon>
        <taxon>Lactucinae</taxon>
        <taxon>Lactuca</taxon>
    </lineage>
</organism>
<dbReference type="Pfam" id="PF04434">
    <property type="entry name" value="SWIM"/>
    <property type="match status" value="1"/>
</dbReference>
<name>A0A9R1X0V4_LACSA</name>
<keyword evidence="3" id="KW-0862">Zinc</keyword>
<dbReference type="EMBL" id="NBSK02000007">
    <property type="protein sequence ID" value="KAJ0194961.1"/>
    <property type="molecule type" value="Genomic_DNA"/>
</dbReference>
<accession>A0A9R1X0V4</accession>
<feature type="compositionally biased region" description="Acidic residues" evidence="5">
    <location>
        <begin position="199"/>
        <end position="214"/>
    </location>
</feature>
<feature type="compositionally biased region" description="Basic and acidic residues" evidence="5">
    <location>
        <begin position="884"/>
        <end position="893"/>
    </location>
</feature>
<dbReference type="AlphaFoldDB" id="A0A9R1X0V4"/>
<proteinExistence type="predicted"/>
<evidence type="ECO:0000256" key="5">
    <source>
        <dbReference type="SAM" id="MobiDB-lite"/>
    </source>
</evidence>
<protein>
    <recommendedName>
        <fullName evidence="6">SWIM-type domain-containing protein</fullName>
    </recommendedName>
</protein>
<reference evidence="7 8" key="1">
    <citation type="journal article" date="2017" name="Nat. Commun.">
        <title>Genome assembly with in vitro proximity ligation data and whole-genome triplication in lettuce.</title>
        <authorList>
            <person name="Reyes-Chin-Wo S."/>
            <person name="Wang Z."/>
            <person name="Yang X."/>
            <person name="Kozik A."/>
            <person name="Arikit S."/>
            <person name="Song C."/>
            <person name="Xia L."/>
            <person name="Froenicke L."/>
            <person name="Lavelle D.O."/>
            <person name="Truco M.J."/>
            <person name="Xia R."/>
            <person name="Zhu S."/>
            <person name="Xu C."/>
            <person name="Xu H."/>
            <person name="Xu X."/>
            <person name="Cox K."/>
            <person name="Korf I."/>
            <person name="Meyers B.C."/>
            <person name="Michelmore R.W."/>
        </authorList>
    </citation>
    <scope>NUCLEOTIDE SEQUENCE [LARGE SCALE GENOMIC DNA]</scope>
    <source>
        <strain evidence="8">cv. Salinas</strain>
        <tissue evidence="7">Seedlings</tissue>
    </source>
</reference>
<dbReference type="InterPro" id="IPR007527">
    <property type="entry name" value="Znf_SWIM"/>
</dbReference>
<gene>
    <name evidence="7" type="ORF">LSAT_V11C700377320</name>
</gene>
<feature type="region of interest" description="Disordered" evidence="5">
    <location>
        <begin position="851"/>
        <end position="945"/>
    </location>
</feature>
<evidence type="ECO:0000256" key="3">
    <source>
        <dbReference type="ARBA" id="ARBA00022833"/>
    </source>
</evidence>
<evidence type="ECO:0000256" key="1">
    <source>
        <dbReference type="ARBA" id="ARBA00022723"/>
    </source>
</evidence>
<feature type="compositionally biased region" description="Basic residues" evidence="5">
    <location>
        <begin position="933"/>
        <end position="945"/>
    </location>
</feature>
<evidence type="ECO:0000313" key="8">
    <source>
        <dbReference type="Proteomes" id="UP000235145"/>
    </source>
</evidence>
<dbReference type="Pfam" id="PF10551">
    <property type="entry name" value="MULE"/>
    <property type="match status" value="1"/>
</dbReference>
<feature type="compositionally biased region" description="Low complexity" evidence="5">
    <location>
        <begin position="898"/>
        <end position="911"/>
    </location>
</feature>
<dbReference type="SMART" id="SM00575">
    <property type="entry name" value="ZnF_PMZ"/>
    <property type="match status" value="1"/>
</dbReference>
<keyword evidence="2 4" id="KW-0863">Zinc-finger</keyword>
<evidence type="ECO:0000256" key="2">
    <source>
        <dbReference type="ARBA" id="ARBA00022771"/>
    </source>
</evidence>
<evidence type="ECO:0000313" key="7">
    <source>
        <dbReference type="EMBL" id="KAJ0194961.1"/>
    </source>
</evidence>
<comment type="caution">
    <text evidence="7">The sequence shown here is derived from an EMBL/GenBank/DDBJ whole genome shotgun (WGS) entry which is preliminary data.</text>
</comment>
<keyword evidence="1" id="KW-0479">Metal-binding</keyword>
<keyword evidence="8" id="KW-1185">Reference proteome</keyword>
<dbReference type="GO" id="GO:0008270">
    <property type="term" value="F:zinc ion binding"/>
    <property type="evidence" value="ECO:0007669"/>
    <property type="project" value="UniProtKB-KW"/>
</dbReference>
<dbReference type="InterPro" id="IPR006564">
    <property type="entry name" value="Znf_PMZ"/>
</dbReference>
<evidence type="ECO:0000256" key="4">
    <source>
        <dbReference type="PROSITE-ProRule" id="PRU00325"/>
    </source>
</evidence>
<sequence>MVAGHPTYFSIRLFYGGEFTKFPGRRYVKGKERYVDLLDVDEFCVHDIDEMMETLGCVEEGKLLYYHFKRTFSDLDFGLFVLASDSDINHLGTYVGQHKLIEVYVEHGKTMLHTYTISSTPSKKKSLINLRVVEGFFLEWKETETGDCIGSSKPNVVPTKETESAQIDAQCETQGICDEFDEFLNEETGGITHESDNRDDADDSGDSGDSDDSEFLVDLDNLLDEPEIDMNEFLLNIDEDIEWVGDLGGSNVKETETREIDDIEVFLYESSSYEGGSNKRRKSIKAIRRAMENSEARVSDPFYVYQKFTLSEELKNAIRQHVVETRRELDFIKNDKNRVRAICKGTISDLGQLDPCGPSQSNKESLENNCPWVLYASKWEQDVDWEIKTYEKEHRCLQTRNVKACTYKFLAKKIVQQIESNPTIPTRALQEQLQREYQVDISKMKVFRAKTEALNQVRGDYAGQYTTLRYYVQELRTRNPGTTFKIEVESEPNPSSETRTFKRIYICLGPLKKGFLVGKRDYLGLDGTFMKGPYPGMILTAVGLDGNNCTYPLAYAVVEAENINSWTWFLRCLGDDIDLQANSNITFISDRQKGLLQAVGTLYPCAEHRFCLRHIHENMKKIWRGKVFQDMLWNCASTTTIQEFNHAMEELRKLNNDCYEWVKAIPPQHWSRAHFTGRAHCDGLLNNLCCWTINSNCNKCAWKKTNLMQLNVWVSGPWMDQCVVDMAQHKCSCRKWELTGIPCKHALFAIWDMRKNKQNVGVPEEWVHATYWLKTWKEMYSFKIEPINGRRMWENFPCPTTLLPPNHHVPIGRLRKKRRKSFVELEDMVNGGRASRKDKSVTCSKCKRLGHNKRSCKGQSACDTSSNKKGKAGNKAKSVGDGSSIKKGEDGKKGQSAGDGSSSKKGNVGKKAQSVGGGRQSGTQSACDGILSRTRKAGKKGKSIA</sequence>
<dbReference type="PANTHER" id="PTHR31973">
    <property type="entry name" value="POLYPROTEIN, PUTATIVE-RELATED"/>
    <property type="match status" value="1"/>
</dbReference>
<evidence type="ECO:0000259" key="6">
    <source>
        <dbReference type="PROSITE" id="PS50966"/>
    </source>
</evidence>
<dbReference type="Proteomes" id="UP000235145">
    <property type="component" value="Unassembled WGS sequence"/>
</dbReference>
<dbReference type="PROSITE" id="PS50966">
    <property type="entry name" value="ZF_SWIM"/>
    <property type="match status" value="1"/>
</dbReference>